<dbReference type="Gene3D" id="2.30.29.30">
    <property type="entry name" value="Pleckstrin-homology domain (PH domain)/Phosphotyrosine-binding domain (PTB)"/>
    <property type="match status" value="1"/>
</dbReference>
<dbReference type="InterPro" id="IPR011993">
    <property type="entry name" value="PH-like_dom_sf"/>
</dbReference>
<dbReference type="CDD" id="cd13170">
    <property type="entry name" value="RanBD_NUP50"/>
    <property type="match status" value="1"/>
</dbReference>
<evidence type="ECO:0000256" key="1">
    <source>
        <dbReference type="SAM" id="MobiDB-lite"/>
    </source>
</evidence>
<gene>
    <name evidence="3" type="ORF">SBAD_LOCUS4741</name>
</gene>
<protein>
    <recommendedName>
        <fullName evidence="2">RanBD1 domain-containing protein</fullName>
    </recommendedName>
</protein>
<feature type="compositionally biased region" description="Low complexity" evidence="1">
    <location>
        <begin position="28"/>
        <end position="39"/>
    </location>
</feature>
<dbReference type="InterPro" id="IPR000156">
    <property type="entry name" value="Ran_bind_dom"/>
</dbReference>
<dbReference type="GO" id="GO:0006606">
    <property type="term" value="P:protein import into nucleus"/>
    <property type="evidence" value="ECO:0007669"/>
    <property type="project" value="TreeGrafter"/>
</dbReference>
<sequence length="403" mass="44236">MSKIPIVFCSKINFSFSAKLQDSPNDRSASPSSVVTTTTDLICSTKQQSDENEAKPLNELDSETKASDDGRDSKLKIDAAGDIKETCTTTDSNQDDNRAADVNVKPQFQFKFDFPKSETFQISAPEATKPSDTNVSAAVEPTFSFGASLGSSSTSFAATMNSEVTTSAEDDEAAYVPPAVQLQPITEEGSTYSVKCKLFFKLPDKEYQERGIGYLFLKPTDDAKTQLIVRADNTLGNILLNILLTAATRHSRVGKNNVSLAAVPNPPLEGSQNPSDPVVFLIRVRTAEDADQLFEQITEIGLQVILYALLAEFAAMSREAAMIRVLSMFLMCFSCAVAQSQAASTRLTGYDETFSVRNIPSEYTDACTFDMYINYICNNRKNVVHHGDRETRNALQILEVKYN</sequence>
<dbReference type="OrthoDB" id="437369at2759"/>
<feature type="compositionally biased region" description="Basic and acidic residues" evidence="1">
    <location>
        <begin position="48"/>
        <end position="77"/>
    </location>
</feature>
<evidence type="ECO:0000313" key="3">
    <source>
        <dbReference type="EMBL" id="VDP05289.1"/>
    </source>
</evidence>
<feature type="domain" description="RanBD1" evidence="2">
    <location>
        <begin position="138"/>
        <end position="299"/>
    </location>
</feature>
<proteinExistence type="predicted"/>
<dbReference type="AlphaFoldDB" id="A0A3P8DZ15"/>
<name>A0A3P8DZ15_9BILA</name>
<dbReference type="EMBL" id="UZAM01008517">
    <property type="protein sequence ID" value="VDP05289.1"/>
    <property type="molecule type" value="Genomic_DNA"/>
</dbReference>
<accession>A0A3P8DZ15</accession>
<evidence type="ECO:0000313" key="4">
    <source>
        <dbReference type="Proteomes" id="UP000270296"/>
    </source>
</evidence>
<dbReference type="SMART" id="SM00160">
    <property type="entry name" value="RanBD"/>
    <property type="match status" value="1"/>
</dbReference>
<dbReference type="PROSITE" id="PS50196">
    <property type="entry name" value="RANBD1"/>
    <property type="match status" value="1"/>
</dbReference>
<organism evidence="3 4">
    <name type="scientific">Soboliphyme baturini</name>
    <dbReference type="NCBI Taxonomy" id="241478"/>
    <lineage>
        <taxon>Eukaryota</taxon>
        <taxon>Metazoa</taxon>
        <taxon>Ecdysozoa</taxon>
        <taxon>Nematoda</taxon>
        <taxon>Enoplea</taxon>
        <taxon>Dorylaimia</taxon>
        <taxon>Dioctophymatida</taxon>
        <taxon>Dioctophymatoidea</taxon>
        <taxon>Soboliphymatidae</taxon>
        <taxon>Soboliphyme</taxon>
    </lineage>
</organism>
<feature type="region of interest" description="Disordered" evidence="1">
    <location>
        <begin position="20"/>
        <end position="77"/>
    </location>
</feature>
<dbReference type="PANTHER" id="PTHR23138">
    <property type="entry name" value="RAN BINDING PROTEIN"/>
    <property type="match status" value="1"/>
</dbReference>
<dbReference type="SUPFAM" id="SSF50729">
    <property type="entry name" value="PH domain-like"/>
    <property type="match status" value="1"/>
</dbReference>
<dbReference type="Proteomes" id="UP000270296">
    <property type="component" value="Unassembled WGS sequence"/>
</dbReference>
<evidence type="ECO:0000259" key="2">
    <source>
        <dbReference type="PROSITE" id="PS50196"/>
    </source>
</evidence>
<reference evidence="3 4" key="1">
    <citation type="submission" date="2018-11" db="EMBL/GenBank/DDBJ databases">
        <authorList>
            <consortium name="Pathogen Informatics"/>
        </authorList>
    </citation>
    <scope>NUCLEOTIDE SEQUENCE [LARGE SCALE GENOMIC DNA]</scope>
</reference>
<keyword evidence="4" id="KW-1185">Reference proteome</keyword>
<dbReference type="Pfam" id="PF00638">
    <property type="entry name" value="Ran_BP1"/>
    <property type="match status" value="1"/>
</dbReference>
<dbReference type="InterPro" id="IPR045255">
    <property type="entry name" value="RanBP1-like"/>
</dbReference>
<dbReference type="PANTHER" id="PTHR23138:SF141">
    <property type="entry name" value="NUCLEAR PORE COMPLEX PROTEIN NUP50"/>
    <property type="match status" value="1"/>
</dbReference>